<evidence type="ECO:0000313" key="3">
    <source>
        <dbReference type="Proteomes" id="UP000198558"/>
    </source>
</evidence>
<keyword evidence="3" id="KW-1185">Reference proteome</keyword>
<dbReference type="RefSeq" id="WP_092352862.1">
    <property type="nucleotide sequence ID" value="NZ_CANSQN010000022.1"/>
</dbReference>
<proteinExistence type="predicted"/>
<sequence length="124" mass="14541">MSIGLVLKQLRRSKNISQRKIAKMLDLSLSSIYRFENGGQISFDNYLKYCKYLEISPYIPLIICSDDKILLLYNKICQSILDKNMRDVILSVFIQELNQGIDEQFGKIFLKLNKRINDDFIKII</sequence>
<dbReference type="SMART" id="SM00530">
    <property type="entry name" value="HTH_XRE"/>
    <property type="match status" value="1"/>
</dbReference>
<feature type="domain" description="HTH cro/C1-type" evidence="1">
    <location>
        <begin position="7"/>
        <end position="59"/>
    </location>
</feature>
<dbReference type="GeneID" id="78287890"/>
<dbReference type="PROSITE" id="PS50943">
    <property type="entry name" value="HTH_CROC1"/>
    <property type="match status" value="1"/>
</dbReference>
<dbReference type="InterPro" id="IPR001387">
    <property type="entry name" value="Cro/C1-type_HTH"/>
</dbReference>
<name>A0A1I0DHV9_9FIRM</name>
<dbReference type="Pfam" id="PF01381">
    <property type="entry name" value="HTH_3"/>
    <property type="match status" value="1"/>
</dbReference>
<dbReference type="Proteomes" id="UP000198558">
    <property type="component" value="Unassembled WGS sequence"/>
</dbReference>
<dbReference type="Gene3D" id="1.10.260.40">
    <property type="entry name" value="lambda repressor-like DNA-binding domains"/>
    <property type="match status" value="1"/>
</dbReference>
<evidence type="ECO:0000259" key="1">
    <source>
        <dbReference type="PROSITE" id="PS50943"/>
    </source>
</evidence>
<reference evidence="3" key="1">
    <citation type="submission" date="2016-10" db="EMBL/GenBank/DDBJ databases">
        <authorList>
            <person name="Varghese N."/>
            <person name="Submissions S."/>
        </authorList>
    </citation>
    <scope>NUCLEOTIDE SEQUENCE [LARGE SCALE GENOMIC DNA]</scope>
    <source>
        <strain evidence="3">DSM 1551</strain>
    </source>
</reference>
<gene>
    <name evidence="2" type="ORF">SAMN04489758_10651</name>
</gene>
<dbReference type="OrthoDB" id="1654976at2"/>
<evidence type="ECO:0000313" key="2">
    <source>
        <dbReference type="EMBL" id="SET32046.1"/>
    </source>
</evidence>
<dbReference type="AlphaFoldDB" id="A0A1I0DHV9"/>
<dbReference type="SUPFAM" id="SSF47413">
    <property type="entry name" value="lambda repressor-like DNA-binding domains"/>
    <property type="match status" value="1"/>
</dbReference>
<dbReference type="GO" id="GO:0003677">
    <property type="term" value="F:DNA binding"/>
    <property type="evidence" value="ECO:0007669"/>
    <property type="project" value="InterPro"/>
</dbReference>
<dbReference type="InterPro" id="IPR010982">
    <property type="entry name" value="Lambda_DNA-bd_dom_sf"/>
</dbReference>
<dbReference type="CDD" id="cd00093">
    <property type="entry name" value="HTH_XRE"/>
    <property type="match status" value="1"/>
</dbReference>
<protein>
    <submittedName>
        <fullName evidence="2">Helix-turn-helix domain-containing protein</fullName>
    </submittedName>
</protein>
<accession>A0A1I0DHV9</accession>
<dbReference type="EMBL" id="FOIN01000006">
    <property type="protein sequence ID" value="SET32046.1"/>
    <property type="molecule type" value="Genomic_DNA"/>
</dbReference>
<organism evidence="2 3">
    <name type="scientific">Thomasclavelia cocleata</name>
    <dbReference type="NCBI Taxonomy" id="69824"/>
    <lineage>
        <taxon>Bacteria</taxon>
        <taxon>Bacillati</taxon>
        <taxon>Bacillota</taxon>
        <taxon>Erysipelotrichia</taxon>
        <taxon>Erysipelotrichales</taxon>
        <taxon>Coprobacillaceae</taxon>
        <taxon>Thomasclavelia</taxon>
    </lineage>
</organism>